<dbReference type="Gene3D" id="3.30.70.1290">
    <property type="entry name" value="Transposase IS200-like"/>
    <property type="match status" value="1"/>
</dbReference>
<dbReference type="Proteomes" id="UP000033607">
    <property type="component" value="Unassembled WGS sequence"/>
</dbReference>
<comment type="caution">
    <text evidence="2">The sequence shown here is derived from an EMBL/GenBank/DDBJ whole genome shotgun (WGS) entry which is preliminary data.</text>
</comment>
<dbReference type="InterPro" id="IPR002686">
    <property type="entry name" value="Transposase_17"/>
</dbReference>
<dbReference type="OrthoDB" id="9788881at2"/>
<sequence>MPSRSVQFYQGNYYHLYNRGNNRQLIFFERENYLFFLRQIRNFFNPDLIEIVAYCLMPNHYHLLVYLKTDNMSEMMQKFSLSYTKAINKRYNRLGSLFQGRFQAVHVDKNEYLLHLSRYIHLNPVAAKLVNKPEAWEFSSYLEYIGLRDGYLPHPQIILSQFTTQNSYRLFVESEIEQSLIQHLTLE</sequence>
<dbReference type="SMART" id="SM01321">
    <property type="entry name" value="Y1_Tnp"/>
    <property type="match status" value="1"/>
</dbReference>
<dbReference type="AlphaFoldDB" id="A0A0F5YFX6"/>
<name>A0A0F5YFX6_9CYAN</name>
<dbReference type="EMBL" id="LATL02000164">
    <property type="protein sequence ID" value="KKD37814.1"/>
    <property type="molecule type" value="Genomic_DNA"/>
</dbReference>
<feature type="domain" description="Transposase IS200-like" evidence="1">
    <location>
        <begin position="9"/>
        <end position="123"/>
    </location>
</feature>
<evidence type="ECO:0000313" key="2">
    <source>
        <dbReference type="EMBL" id="KKD37814.1"/>
    </source>
</evidence>
<reference evidence="2 3" key="1">
    <citation type="submission" date="2015-06" db="EMBL/GenBank/DDBJ databases">
        <title>Draft genome assembly of filamentous brackish cyanobacterium Limnoraphis robusta strain CS-951.</title>
        <authorList>
            <person name="Willis A."/>
            <person name="Parks M."/>
            <person name="Burford M.A."/>
        </authorList>
    </citation>
    <scope>NUCLEOTIDE SEQUENCE [LARGE SCALE GENOMIC DNA]</scope>
    <source>
        <strain evidence="2 3">CS-951</strain>
    </source>
</reference>
<proteinExistence type="predicted"/>
<dbReference type="PANTHER" id="PTHR34322">
    <property type="entry name" value="TRANSPOSASE, Y1_TNP DOMAIN-CONTAINING"/>
    <property type="match status" value="1"/>
</dbReference>
<accession>A0A0F5YFX6</accession>
<gene>
    <name evidence="2" type="ORF">WN50_12215</name>
</gene>
<organism evidence="2 3">
    <name type="scientific">Limnoraphis robusta CS-951</name>
    <dbReference type="NCBI Taxonomy" id="1637645"/>
    <lineage>
        <taxon>Bacteria</taxon>
        <taxon>Bacillati</taxon>
        <taxon>Cyanobacteriota</taxon>
        <taxon>Cyanophyceae</taxon>
        <taxon>Oscillatoriophycideae</taxon>
        <taxon>Oscillatoriales</taxon>
        <taxon>Sirenicapillariaceae</taxon>
        <taxon>Limnoraphis</taxon>
    </lineage>
</organism>
<evidence type="ECO:0000313" key="3">
    <source>
        <dbReference type="Proteomes" id="UP000033607"/>
    </source>
</evidence>
<dbReference type="Pfam" id="PF01797">
    <property type="entry name" value="Y1_Tnp"/>
    <property type="match status" value="1"/>
</dbReference>
<dbReference type="SUPFAM" id="SSF143422">
    <property type="entry name" value="Transposase IS200-like"/>
    <property type="match status" value="1"/>
</dbReference>
<dbReference type="PATRIC" id="fig|1637645.4.peg.3277"/>
<dbReference type="RefSeq" id="WP_046278824.1">
    <property type="nucleotide sequence ID" value="NZ_LATL02000164.1"/>
</dbReference>
<dbReference type="PANTHER" id="PTHR34322:SF2">
    <property type="entry name" value="TRANSPOSASE IS200-LIKE DOMAIN-CONTAINING PROTEIN"/>
    <property type="match status" value="1"/>
</dbReference>
<protein>
    <submittedName>
        <fullName evidence="2">Transposase</fullName>
    </submittedName>
</protein>
<dbReference type="GO" id="GO:0006313">
    <property type="term" value="P:DNA transposition"/>
    <property type="evidence" value="ECO:0007669"/>
    <property type="project" value="InterPro"/>
</dbReference>
<dbReference type="GO" id="GO:0003677">
    <property type="term" value="F:DNA binding"/>
    <property type="evidence" value="ECO:0007669"/>
    <property type="project" value="InterPro"/>
</dbReference>
<dbReference type="GO" id="GO:0004803">
    <property type="term" value="F:transposase activity"/>
    <property type="evidence" value="ECO:0007669"/>
    <property type="project" value="InterPro"/>
</dbReference>
<evidence type="ECO:0000259" key="1">
    <source>
        <dbReference type="SMART" id="SM01321"/>
    </source>
</evidence>
<dbReference type="InterPro" id="IPR036515">
    <property type="entry name" value="Transposase_17_sf"/>
</dbReference>